<gene>
    <name evidence="1" type="ORF">wssv_00410</name>
</gene>
<reference evidence="1" key="1">
    <citation type="submission" date="2012-08" db="EMBL/GenBank/DDBJ databases">
        <title>Cassytha pubescens and C. glabella (Lauraceae) are not disjunctly distributed between Australia and the Ryukyu Archipelago of Japan - evidence from morphological and molecular data.</title>
        <authorList>
            <person name="Kokubugata G."/>
            <person name="Nakamura K."/>
            <person name="Forster P.I."/>
            <person name="Wilson G.W."/>
            <person name="Holland A.E."/>
            <person name="Hirayama Y."/>
            <person name="Yokota M."/>
        </authorList>
    </citation>
    <scope>NUCLEOTIDE SEQUENCE</scope>
    <source>
        <strain evidence="1">K-LV1</strain>
    </source>
</reference>
<proteinExistence type="predicted"/>
<dbReference type="Proteomes" id="UP000267516">
    <property type="component" value="Segment"/>
</dbReference>
<accession>K7WGU2</accession>
<reference evidence="2" key="3">
    <citation type="journal article" date="2018" name="Aquaculture">
        <title>Complete genome sequence of a white spot syndrome virus associated with a disease incursion in Australia.</title>
        <authorList>
            <person name="Oakey J."/>
            <person name="Smith C.S."/>
        </authorList>
    </citation>
    <scope>NUCLEOTIDE SEQUENCE [LARGE SCALE GENOMIC DNA]</scope>
    <source>
        <strain evidence="2">WSSV-AU</strain>
    </source>
</reference>
<evidence type="ECO:0000313" key="3">
    <source>
        <dbReference type="Proteomes" id="UP000277283"/>
    </source>
</evidence>
<name>K7WGU2_9VIRU</name>
<sequence>MLLRIDPFLKWNTESSRFVTFSINNSGSPLSPHFPPLTYFLCLAVKSFCMLSTFTWRSSF</sequence>
<dbReference type="EMBL" id="MF768985">
    <property type="protein sequence ID" value="ATU84228.1"/>
    <property type="molecule type" value="Genomic_DNA"/>
</dbReference>
<dbReference type="EMBL" id="JX515788">
    <property type="protein sequence ID" value="AFX59418.1"/>
    <property type="molecule type" value="Genomic_DNA"/>
</dbReference>
<reference evidence="3" key="2">
    <citation type="submission" date="2012-08" db="EMBL/GenBank/DDBJ databases">
        <authorList>
            <person name="Choi T.-J."/>
        </authorList>
    </citation>
    <scope>NUCLEOTIDE SEQUENCE [LARGE SCALE GENOMIC DNA]</scope>
    <source>
        <strain evidence="3">K-LV1</strain>
    </source>
</reference>
<evidence type="ECO:0000313" key="1">
    <source>
        <dbReference type="EMBL" id="AFX59418.1"/>
    </source>
</evidence>
<protein>
    <submittedName>
        <fullName evidence="2">ORF1237</fullName>
    </submittedName>
    <submittedName>
        <fullName evidence="1">Wsv041</fullName>
    </submittedName>
</protein>
<dbReference type="Proteomes" id="UP000277283">
    <property type="component" value="Segment"/>
</dbReference>
<organism evidence="1 3">
    <name type="scientific">White spot syndrome virus</name>
    <dbReference type="NCBI Taxonomy" id="342409"/>
    <lineage>
        <taxon>Viruses</taxon>
        <taxon>Viruses incertae sedis</taxon>
        <taxon>Naldaviricetes</taxon>
        <taxon>Nimaviridae</taxon>
        <taxon>Whispovirus</taxon>
    </lineage>
</organism>
<evidence type="ECO:0000313" key="2">
    <source>
        <dbReference type="EMBL" id="ATU84228.1"/>
    </source>
</evidence>